<dbReference type="InterPro" id="IPR000160">
    <property type="entry name" value="GGDEF_dom"/>
</dbReference>
<feature type="domain" description="PAC" evidence="3">
    <location>
        <begin position="217"/>
        <end position="270"/>
    </location>
</feature>
<dbReference type="OrthoDB" id="9813903at2"/>
<dbReference type="CDD" id="cd01948">
    <property type="entry name" value="EAL"/>
    <property type="match status" value="1"/>
</dbReference>
<dbReference type="NCBIfam" id="TIGR00229">
    <property type="entry name" value="sensory_box"/>
    <property type="match status" value="3"/>
</dbReference>
<dbReference type="CDD" id="cd01949">
    <property type="entry name" value="GGDEF"/>
    <property type="match status" value="1"/>
</dbReference>
<comment type="caution">
    <text evidence="6">The sequence shown here is derived from an EMBL/GenBank/DDBJ whole genome shotgun (WGS) entry which is preliminary data.</text>
</comment>
<dbReference type="InterPro" id="IPR043128">
    <property type="entry name" value="Rev_trsase/Diguanyl_cyclase"/>
</dbReference>
<dbReference type="SMART" id="SM00091">
    <property type="entry name" value="PAS"/>
    <property type="match status" value="3"/>
</dbReference>
<feature type="domain" description="GGDEF" evidence="5">
    <location>
        <begin position="424"/>
        <end position="557"/>
    </location>
</feature>
<dbReference type="NCBIfam" id="TIGR00254">
    <property type="entry name" value="GGDEF"/>
    <property type="match status" value="1"/>
</dbReference>
<evidence type="ECO:0000259" key="5">
    <source>
        <dbReference type="PROSITE" id="PS50887"/>
    </source>
</evidence>
<dbReference type="InterPro" id="IPR035965">
    <property type="entry name" value="PAS-like_dom_sf"/>
</dbReference>
<evidence type="ECO:0000259" key="2">
    <source>
        <dbReference type="PROSITE" id="PS50112"/>
    </source>
</evidence>
<feature type="domain" description="EAL" evidence="4">
    <location>
        <begin position="566"/>
        <end position="820"/>
    </location>
</feature>
<feature type="domain" description="PAC" evidence="3">
    <location>
        <begin position="340"/>
        <end position="392"/>
    </location>
</feature>
<dbReference type="FunFam" id="3.30.70.270:FF:000001">
    <property type="entry name" value="Diguanylate cyclase domain protein"/>
    <property type="match status" value="1"/>
</dbReference>
<gene>
    <name evidence="6" type="ORF">ETQ85_00085</name>
</gene>
<dbReference type="PROSITE" id="PS50883">
    <property type="entry name" value="EAL"/>
    <property type="match status" value="1"/>
</dbReference>
<dbReference type="RefSeq" id="WP_148577096.1">
    <property type="nucleotide sequence ID" value="NZ_JAVEUW010000139.1"/>
</dbReference>
<dbReference type="SUPFAM" id="SSF141868">
    <property type="entry name" value="EAL domain-like"/>
    <property type="match status" value="1"/>
</dbReference>
<comment type="catalytic activity">
    <reaction evidence="1">
        <text>3',3'-c-di-GMP + H2O = 5'-phosphoguanylyl(3'-&gt;5')guanosine + H(+)</text>
        <dbReference type="Rhea" id="RHEA:24902"/>
        <dbReference type="ChEBI" id="CHEBI:15377"/>
        <dbReference type="ChEBI" id="CHEBI:15378"/>
        <dbReference type="ChEBI" id="CHEBI:58754"/>
        <dbReference type="ChEBI" id="CHEBI:58805"/>
        <dbReference type="EC" id="3.1.4.52"/>
    </reaction>
    <physiologicalReaction direction="left-to-right" evidence="1">
        <dbReference type="Rhea" id="RHEA:24903"/>
    </physiologicalReaction>
</comment>
<evidence type="ECO:0000313" key="7">
    <source>
        <dbReference type="Proteomes" id="UP000389128"/>
    </source>
</evidence>
<organism evidence="6 7">
    <name type="scientific">Zoogloea oleivorans</name>
    <dbReference type="NCBI Taxonomy" id="1552750"/>
    <lineage>
        <taxon>Bacteria</taxon>
        <taxon>Pseudomonadati</taxon>
        <taxon>Pseudomonadota</taxon>
        <taxon>Betaproteobacteria</taxon>
        <taxon>Rhodocyclales</taxon>
        <taxon>Zoogloeaceae</taxon>
        <taxon>Zoogloea</taxon>
    </lineage>
</organism>
<accession>A0A6C2D8K7</accession>
<feature type="domain" description="PAS" evidence="2">
    <location>
        <begin position="138"/>
        <end position="180"/>
    </location>
</feature>
<proteinExistence type="predicted"/>
<evidence type="ECO:0000313" key="6">
    <source>
        <dbReference type="EMBL" id="TYC62005.1"/>
    </source>
</evidence>
<dbReference type="SUPFAM" id="SSF55073">
    <property type="entry name" value="Nucleotide cyclase"/>
    <property type="match status" value="1"/>
</dbReference>
<feature type="domain" description="PAS" evidence="2">
    <location>
        <begin position="264"/>
        <end position="311"/>
    </location>
</feature>
<dbReference type="FunFam" id="3.30.450.20:FF:000099">
    <property type="entry name" value="Sensory box sensor histidine kinase"/>
    <property type="match status" value="1"/>
</dbReference>
<dbReference type="Gene3D" id="3.30.70.270">
    <property type="match status" value="1"/>
</dbReference>
<dbReference type="InterPro" id="IPR012226">
    <property type="entry name" value="Diguanyl_cyclase/Pdiesterase"/>
</dbReference>
<evidence type="ECO:0000256" key="1">
    <source>
        <dbReference type="ARBA" id="ARBA00051114"/>
    </source>
</evidence>
<sequence length="829" mass="93036">MAPPPVSTSSDIWDFPLTLFERFPTLIWRADTDTKCSYFNQTWLEFTGRSLEQEIGDGWTLGIHAEDFDRCVGTYLEHFAVRTPFEMEYRLQRHDGEYRWIIDTGRPIYDQSGEFAGYIGSCLDITDRRNTEAQLRERETRMSTLLASMGEGVIMRDAHGVLLMHNAAAAEILGLSEEEMRNWDMHNGLITYLTEGEEPADIEQIPAMQALATGRPQAGTLGIDRKDGTRRWLWTNSVPLFEEDSDTPRAVVTTLADITARRDSEEQLRLAWTVFRNSVEAIIVTDARQCILSVNRAFTEVTGYSAEEAIGSTPRLLKSGIHEHNFYEAMWRDINTHGFWQGEVHDRRKDGTFYPSALSISVVRDKAERITHYVAVFSDITERKASEARIAFLAQHDALTGLPNRALLHDRLEQALASAARHGKRIALLFLDLDRFKTINDSLGHMMGDQLLQGVALRLTGCIRETDTVSRQGGDEFLIVLTGMDTPDDAARAAEKILDRLRQPFDIDSQQLGTSFSIGIALYPEDGTTVESLMKNADTAMYHAKESGRNTYRFFDERMNVNALERLHLENGLRRALENNEFTLYYQPQVDLESGRIIGMEALLRWFSESMGSISPARFIPLAEECGLIVPIGKWVLQTACRQARSWQDQGFPAVPVAVNLSALQFRRADIVATVATALADSGLAGTWLELELTESLLMQSGPDVEATLGHLKALGVRLSIDDFGTGYSSLAYLKRFPVDRLKIDQSFVRDIAEDPDDAAIVRAIIQLGRSLRLEVIAEGTETPEQMDFLRDERCTAAQGYLFSPPLPAEAVTELLRWGRLPAAPLLAG</sequence>
<evidence type="ECO:0000259" key="4">
    <source>
        <dbReference type="PROSITE" id="PS50883"/>
    </source>
</evidence>
<dbReference type="PROSITE" id="PS50113">
    <property type="entry name" value="PAC"/>
    <property type="match status" value="3"/>
</dbReference>
<dbReference type="Gene3D" id="3.30.450.20">
    <property type="entry name" value="PAS domain"/>
    <property type="match status" value="3"/>
</dbReference>
<dbReference type="InterPro" id="IPR000700">
    <property type="entry name" value="PAS-assoc_C"/>
</dbReference>
<dbReference type="FunFam" id="3.20.20.450:FF:000001">
    <property type="entry name" value="Cyclic di-GMP phosphodiesterase yahA"/>
    <property type="match status" value="1"/>
</dbReference>
<dbReference type="PANTHER" id="PTHR44757">
    <property type="entry name" value="DIGUANYLATE CYCLASE DGCP"/>
    <property type="match status" value="1"/>
</dbReference>
<dbReference type="SMART" id="SM00052">
    <property type="entry name" value="EAL"/>
    <property type="match status" value="1"/>
</dbReference>
<dbReference type="EMBL" id="SDKK01000001">
    <property type="protein sequence ID" value="TYC62005.1"/>
    <property type="molecule type" value="Genomic_DNA"/>
</dbReference>
<feature type="domain" description="PAC" evidence="3">
    <location>
        <begin position="85"/>
        <end position="137"/>
    </location>
</feature>
<dbReference type="CDD" id="cd00130">
    <property type="entry name" value="PAS"/>
    <property type="match status" value="3"/>
</dbReference>
<dbReference type="SUPFAM" id="SSF55785">
    <property type="entry name" value="PYP-like sensor domain (PAS domain)"/>
    <property type="match status" value="3"/>
</dbReference>
<dbReference type="AlphaFoldDB" id="A0A6C2D8K7"/>
<dbReference type="PANTHER" id="PTHR44757:SF2">
    <property type="entry name" value="BIOFILM ARCHITECTURE MAINTENANCE PROTEIN MBAA"/>
    <property type="match status" value="1"/>
</dbReference>
<dbReference type="SMART" id="SM00267">
    <property type="entry name" value="GGDEF"/>
    <property type="match status" value="1"/>
</dbReference>
<evidence type="ECO:0000259" key="3">
    <source>
        <dbReference type="PROSITE" id="PS50113"/>
    </source>
</evidence>
<dbReference type="InterPro" id="IPR000014">
    <property type="entry name" value="PAS"/>
</dbReference>
<dbReference type="PROSITE" id="PS50887">
    <property type="entry name" value="GGDEF"/>
    <property type="match status" value="1"/>
</dbReference>
<dbReference type="InterPro" id="IPR052155">
    <property type="entry name" value="Biofilm_reg_signaling"/>
</dbReference>
<dbReference type="Pfam" id="PF08447">
    <property type="entry name" value="PAS_3"/>
    <property type="match status" value="1"/>
</dbReference>
<dbReference type="InterPro" id="IPR013655">
    <property type="entry name" value="PAS_fold_3"/>
</dbReference>
<name>A0A6C2D8K7_9RHOO</name>
<dbReference type="GO" id="GO:0071111">
    <property type="term" value="F:cyclic-guanylate-specific phosphodiesterase activity"/>
    <property type="evidence" value="ECO:0007669"/>
    <property type="project" value="UniProtKB-EC"/>
</dbReference>
<dbReference type="Gene3D" id="3.20.20.450">
    <property type="entry name" value="EAL domain"/>
    <property type="match status" value="1"/>
</dbReference>
<dbReference type="PROSITE" id="PS50112">
    <property type="entry name" value="PAS"/>
    <property type="match status" value="2"/>
</dbReference>
<dbReference type="InterPro" id="IPR029787">
    <property type="entry name" value="Nucleotide_cyclase"/>
</dbReference>
<dbReference type="InterPro" id="IPR013656">
    <property type="entry name" value="PAS_4"/>
</dbReference>
<protein>
    <submittedName>
        <fullName evidence="6">Bifunctional diguanylate cyclase/phosphodiesterase</fullName>
    </submittedName>
</protein>
<keyword evidence="7" id="KW-1185">Reference proteome</keyword>
<dbReference type="InterPro" id="IPR035919">
    <property type="entry name" value="EAL_sf"/>
</dbReference>
<dbReference type="InterPro" id="IPR013767">
    <property type="entry name" value="PAS_fold"/>
</dbReference>
<reference evidence="6 7" key="1">
    <citation type="submission" date="2019-01" db="EMBL/GenBank/DDBJ databases">
        <title>Zoogloea oleivorans genome sequencing and assembly.</title>
        <authorList>
            <person name="Tancsics A."/>
            <person name="Farkas M."/>
            <person name="Kriszt B."/>
            <person name="Maroti G."/>
            <person name="Horvath B."/>
        </authorList>
    </citation>
    <scope>NUCLEOTIDE SEQUENCE [LARGE SCALE GENOMIC DNA]</scope>
    <source>
        <strain evidence="6 7">Buc</strain>
    </source>
</reference>
<dbReference type="Pfam" id="PF00989">
    <property type="entry name" value="PAS"/>
    <property type="match status" value="1"/>
</dbReference>
<dbReference type="Proteomes" id="UP000389128">
    <property type="component" value="Unassembled WGS sequence"/>
</dbReference>
<dbReference type="Pfam" id="PF00990">
    <property type="entry name" value="GGDEF"/>
    <property type="match status" value="1"/>
</dbReference>
<dbReference type="Pfam" id="PF00563">
    <property type="entry name" value="EAL"/>
    <property type="match status" value="1"/>
</dbReference>
<dbReference type="SMART" id="SM00086">
    <property type="entry name" value="PAC"/>
    <property type="match status" value="3"/>
</dbReference>
<dbReference type="InterPro" id="IPR001633">
    <property type="entry name" value="EAL_dom"/>
</dbReference>
<dbReference type="InterPro" id="IPR001610">
    <property type="entry name" value="PAC"/>
</dbReference>
<dbReference type="GO" id="GO:0006355">
    <property type="term" value="P:regulation of DNA-templated transcription"/>
    <property type="evidence" value="ECO:0007669"/>
    <property type="project" value="InterPro"/>
</dbReference>
<dbReference type="Pfam" id="PF08448">
    <property type="entry name" value="PAS_4"/>
    <property type="match status" value="1"/>
</dbReference>
<dbReference type="PIRSF" id="PIRSF005925">
    <property type="entry name" value="Dos"/>
    <property type="match status" value="1"/>
</dbReference>
<dbReference type="GO" id="GO:0071732">
    <property type="term" value="P:cellular response to nitric oxide"/>
    <property type="evidence" value="ECO:0007669"/>
    <property type="project" value="UniProtKB-ARBA"/>
</dbReference>